<dbReference type="Pfam" id="PF13535">
    <property type="entry name" value="ATP-grasp_4"/>
    <property type="match status" value="1"/>
</dbReference>
<evidence type="ECO:0000256" key="2">
    <source>
        <dbReference type="ARBA" id="ARBA00022741"/>
    </source>
</evidence>
<feature type="domain" description="ATP-grasp" evidence="5">
    <location>
        <begin position="144"/>
        <end position="343"/>
    </location>
</feature>
<gene>
    <name evidence="6" type="ORF">GCM10010126_56830</name>
</gene>
<dbReference type="GO" id="GO:0046872">
    <property type="term" value="F:metal ion binding"/>
    <property type="evidence" value="ECO:0007669"/>
    <property type="project" value="InterPro"/>
</dbReference>
<dbReference type="InterPro" id="IPR040570">
    <property type="entry name" value="LAL_C2"/>
</dbReference>
<comment type="caution">
    <text evidence="6">The sequence shown here is derived from an EMBL/GenBank/DDBJ whole genome shotgun (WGS) entry which is preliminary data.</text>
</comment>
<dbReference type="Pfam" id="PF18603">
    <property type="entry name" value="LAL_C2"/>
    <property type="match status" value="1"/>
</dbReference>
<dbReference type="EMBL" id="BMQD01000022">
    <property type="protein sequence ID" value="GGK90007.1"/>
    <property type="molecule type" value="Genomic_DNA"/>
</dbReference>
<dbReference type="Gene3D" id="3.40.50.20">
    <property type="match status" value="1"/>
</dbReference>
<evidence type="ECO:0000313" key="6">
    <source>
        <dbReference type="EMBL" id="GGK90007.1"/>
    </source>
</evidence>
<dbReference type="SUPFAM" id="SSF56059">
    <property type="entry name" value="Glutathione synthetase ATP-binding domain-like"/>
    <property type="match status" value="1"/>
</dbReference>
<evidence type="ECO:0000256" key="1">
    <source>
        <dbReference type="ARBA" id="ARBA00022598"/>
    </source>
</evidence>
<keyword evidence="3 4" id="KW-0067">ATP-binding</keyword>
<evidence type="ECO:0000313" key="7">
    <source>
        <dbReference type="Proteomes" id="UP000627984"/>
    </source>
</evidence>
<dbReference type="PANTHER" id="PTHR43585">
    <property type="entry name" value="FUMIPYRROLE BIOSYNTHESIS PROTEIN C"/>
    <property type="match status" value="1"/>
</dbReference>
<keyword evidence="2 4" id="KW-0547">Nucleotide-binding</keyword>
<evidence type="ECO:0000256" key="3">
    <source>
        <dbReference type="ARBA" id="ARBA00022840"/>
    </source>
</evidence>
<keyword evidence="1" id="KW-0436">Ligase</keyword>
<evidence type="ECO:0000259" key="5">
    <source>
        <dbReference type="PROSITE" id="PS50975"/>
    </source>
</evidence>
<dbReference type="InterPro" id="IPR052032">
    <property type="entry name" value="ATP-dep_AA_Ligase"/>
</dbReference>
<dbReference type="SMART" id="SM01209">
    <property type="entry name" value="GARS_A"/>
    <property type="match status" value="1"/>
</dbReference>
<proteinExistence type="predicted"/>
<reference evidence="6" key="2">
    <citation type="submission" date="2022-09" db="EMBL/GenBank/DDBJ databases">
        <authorList>
            <person name="Sun Q."/>
            <person name="Ohkuma M."/>
        </authorList>
    </citation>
    <scope>NUCLEOTIDE SEQUENCE</scope>
    <source>
        <strain evidence="6">JCM 3093</strain>
    </source>
</reference>
<dbReference type="PANTHER" id="PTHR43585:SF2">
    <property type="entry name" value="ATP-GRASP ENZYME FSQD"/>
    <property type="match status" value="1"/>
</dbReference>
<dbReference type="Gene3D" id="3.30.470.20">
    <property type="entry name" value="ATP-grasp fold, B domain"/>
    <property type="match status" value="1"/>
</dbReference>
<dbReference type="Pfam" id="PF18130">
    <property type="entry name" value="ATPgrasp_N"/>
    <property type="match status" value="1"/>
</dbReference>
<dbReference type="AlphaFoldDB" id="A0AA37BLS3"/>
<dbReference type="GO" id="GO:0016829">
    <property type="term" value="F:lyase activity"/>
    <property type="evidence" value="ECO:0007669"/>
    <property type="project" value="UniProtKB-KW"/>
</dbReference>
<evidence type="ECO:0000256" key="4">
    <source>
        <dbReference type="PROSITE-ProRule" id="PRU00409"/>
    </source>
</evidence>
<organism evidence="6 7">
    <name type="scientific">Planomonospora parontospora</name>
    <dbReference type="NCBI Taxonomy" id="58119"/>
    <lineage>
        <taxon>Bacteria</taxon>
        <taxon>Bacillati</taxon>
        <taxon>Actinomycetota</taxon>
        <taxon>Actinomycetes</taxon>
        <taxon>Streptosporangiales</taxon>
        <taxon>Streptosporangiaceae</taxon>
        <taxon>Planomonospora</taxon>
    </lineage>
</organism>
<keyword evidence="6" id="KW-0456">Lyase</keyword>
<dbReference type="InterPro" id="IPR011761">
    <property type="entry name" value="ATP-grasp"/>
</dbReference>
<name>A0AA37BLS3_9ACTN</name>
<dbReference type="PROSITE" id="PS50975">
    <property type="entry name" value="ATP_GRASP"/>
    <property type="match status" value="1"/>
</dbReference>
<protein>
    <submittedName>
        <fullName evidence="6">Argininosuccinate lyase</fullName>
    </submittedName>
</protein>
<dbReference type="InterPro" id="IPR041472">
    <property type="entry name" value="BL00235/CARNS1_N"/>
</dbReference>
<accession>A0AA37BLS3</accession>
<dbReference type="Proteomes" id="UP000627984">
    <property type="component" value="Unassembled WGS sequence"/>
</dbReference>
<dbReference type="GO" id="GO:0016874">
    <property type="term" value="F:ligase activity"/>
    <property type="evidence" value="ECO:0007669"/>
    <property type="project" value="UniProtKB-KW"/>
</dbReference>
<dbReference type="GO" id="GO:0005524">
    <property type="term" value="F:ATP binding"/>
    <property type="evidence" value="ECO:0007669"/>
    <property type="project" value="UniProtKB-UniRule"/>
</dbReference>
<dbReference type="RefSeq" id="WP_191897473.1">
    <property type="nucleotide sequence ID" value="NZ_BMQD01000022.1"/>
</dbReference>
<sequence length="439" mass="46111">MKKGLPPDCRPGPSIRTAGGDGTAHLLLIESWVGAMSTLLPRAILDAGHRFTFLTRDLHHYLRAAPSARSHPLLAADNVLTAETNDLPALLSQVERLHDALGFDGVLSSCDYYLPAVAEVAARLGLPGPSPEAVRRACRKDLTRATLQDAGVPGPRFAPVSSWEEAVRAAADLGYPLVVKPVDLCAGMYVRKVHDPAELRTAFLALGEFPVNARGQLRTPVVLLEELLTGPEVSVETVSADGDVHVVGVTGKSLAGEPWFVESGHVFPAALEAGLAGQVARTAVAAVQALGLDRGVAHTELRLTPDGPALIEVNPRPAGNRITELVRRVTGVDLPMVHARLAAGQRPDLTPADTGVRSAAIAFLLPEHAGRIAAVHGTDGLAAAPDVVDWSVKPAGHRTGEPTSNNHYLGHVMVTDTSGGGAGARAQELVAGLKVEYER</sequence>
<reference evidence="6" key="1">
    <citation type="journal article" date="2014" name="Int. J. Syst. Evol. Microbiol.">
        <title>Complete genome sequence of Corynebacterium casei LMG S-19264T (=DSM 44701T), isolated from a smear-ripened cheese.</title>
        <authorList>
            <consortium name="US DOE Joint Genome Institute (JGI-PGF)"/>
            <person name="Walter F."/>
            <person name="Albersmeier A."/>
            <person name="Kalinowski J."/>
            <person name="Ruckert C."/>
        </authorList>
    </citation>
    <scope>NUCLEOTIDE SEQUENCE</scope>
    <source>
        <strain evidence="6">JCM 3093</strain>
    </source>
</reference>